<sequence>MLNRRGRESPFSLEQDAHIESFFPALLAEPASTVASWKETTAQEILLSPLFRGKLPSQAEDNKKGADEKEWKAASRMKTHRREKKFGNRLNAEAKKGKSPSTTAFLTFAPLSAKSLFEVESRPFLEAEAIEQVSETKRRMAVCYPICVEERWNGLDEAKRTAYQMRADNTPQSVLTNQVDFPRAAQAALTALCRGGQVGKLELMTFWAYRESDGILRHGIIDAHASDDVLNMADTPDWEERAYELWQQFADKVVPFFPTCDLQSQPPKNYLTELWGKGVISPLVVRTFDSGGKGCNGTSKLCPGTTSLRTVYITITRNSDCLFDSSLPGRLKYHNFMVSLSIFMAGPRQTHSYFVIKLRLHDSLVTHQYMPAAHTELEVEQTENNFGKPIEGAPAPEEVPPPEEVPVPNVVLKKRGRPPRAQSGSKIPSPKKQKPNPVDIPGGSSMTPERPKRVIPPKKSHVNHDSGAKVKPSFEIRLYAYDEKGNRGEEIREQRQPDNT</sequence>
<name>A0AAD6V4H1_9AGAR</name>
<evidence type="ECO:0000313" key="2">
    <source>
        <dbReference type="EMBL" id="KAJ7199264.1"/>
    </source>
</evidence>
<dbReference type="EMBL" id="JARJCW010000069">
    <property type="protein sequence ID" value="KAJ7199264.1"/>
    <property type="molecule type" value="Genomic_DNA"/>
</dbReference>
<evidence type="ECO:0000256" key="1">
    <source>
        <dbReference type="SAM" id="MobiDB-lite"/>
    </source>
</evidence>
<feature type="compositionally biased region" description="Basic and acidic residues" evidence="1">
    <location>
        <begin position="462"/>
        <end position="476"/>
    </location>
</feature>
<dbReference type="AlphaFoldDB" id="A0AAD6V4H1"/>
<comment type="caution">
    <text evidence="2">The sequence shown here is derived from an EMBL/GenBank/DDBJ whole genome shotgun (WGS) entry which is preliminary data.</text>
</comment>
<feature type="region of interest" description="Disordered" evidence="1">
    <location>
        <begin position="481"/>
        <end position="500"/>
    </location>
</feature>
<keyword evidence="3" id="KW-1185">Reference proteome</keyword>
<dbReference type="Proteomes" id="UP001219525">
    <property type="component" value="Unassembled WGS sequence"/>
</dbReference>
<evidence type="ECO:0000313" key="3">
    <source>
        <dbReference type="Proteomes" id="UP001219525"/>
    </source>
</evidence>
<protein>
    <submittedName>
        <fullName evidence="2">Uncharacterized protein</fullName>
    </submittedName>
</protein>
<accession>A0AAD6V4H1</accession>
<proteinExistence type="predicted"/>
<gene>
    <name evidence="2" type="ORF">GGX14DRAFT_401558</name>
</gene>
<organism evidence="2 3">
    <name type="scientific">Mycena pura</name>
    <dbReference type="NCBI Taxonomy" id="153505"/>
    <lineage>
        <taxon>Eukaryota</taxon>
        <taxon>Fungi</taxon>
        <taxon>Dikarya</taxon>
        <taxon>Basidiomycota</taxon>
        <taxon>Agaricomycotina</taxon>
        <taxon>Agaricomycetes</taxon>
        <taxon>Agaricomycetidae</taxon>
        <taxon>Agaricales</taxon>
        <taxon>Marasmiineae</taxon>
        <taxon>Mycenaceae</taxon>
        <taxon>Mycena</taxon>
    </lineage>
</organism>
<reference evidence="2" key="1">
    <citation type="submission" date="2023-03" db="EMBL/GenBank/DDBJ databases">
        <title>Massive genome expansion in bonnet fungi (Mycena s.s.) driven by repeated elements and novel gene families across ecological guilds.</title>
        <authorList>
            <consortium name="Lawrence Berkeley National Laboratory"/>
            <person name="Harder C.B."/>
            <person name="Miyauchi S."/>
            <person name="Viragh M."/>
            <person name="Kuo A."/>
            <person name="Thoen E."/>
            <person name="Andreopoulos B."/>
            <person name="Lu D."/>
            <person name="Skrede I."/>
            <person name="Drula E."/>
            <person name="Henrissat B."/>
            <person name="Morin E."/>
            <person name="Kohler A."/>
            <person name="Barry K."/>
            <person name="LaButti K."/>
            <person name="Morin E."/>
            <person name="Salamov A."/>
            <person name="Lipzen A."/>
            <person name="Mereny Z."/>
            <person name="Hegedus B."/>
            <person name="Baldrian P."/>
            <person name="Stursova M."/>
            <person name="Weitz H."/>
            <person name="Taylor A."/>
            <person name="Grigoriev I.V."/>
            <person name="Nagy L.G."/>
            <person name="Martin F."/>
            <person name="Kauserud H."/>
        </authorList>
    </citation>
    <scope>NUCLEOTIDE SEQUENCE</scope>
    <source>
        <strain evidence="2">9144</strain>
    </source>
</reference>
<feature type="region of interest" description="Disordered" evidence="1">
    <location>
        <begin position="386"/>
        <end position="476"/>
    </location>
</feature>